<gene>
    <name evidence="3" type="ORF">JDN41_03145</name>
</gene>
<feature type="compositionally biased region" description="Basic and acidic residues" evidence="1">
    <location>
        <begin position="108"/>
        <end position="140"/>
    </location>
</feature>
<keyword evidence="4" id="KW-1185">Reference proteome</keyword>
<evidence type="ECO:0000313" key="3">
    <source>
        <dbReference type="EMBL" id="MBJ7542547.1"/>
    </source>
</evidence>
<feature type="chain" id="PRO_5034107647" evidence="2">
    <location>
        <begin position="24"/>
        <end position="197"/>
    </location>
</feature>
<evidence type="ECO:0000256" key="1">
    <source>
        <dbReference type="SAM" id="MobiDB-lite"/>
    </source>
</evidence>
<reference evidence="3 4" key="1">
    <citation type="submission" date="2020-12" db="EMBL/GenBank/DDBJ databases">
        <title>Revised draft genomes of Rhodomicrobium vannielii ATCC 17100 and Rhodomicrobium udaipurense JA643.</title>
        <authorList>
            <person name="Conners E.M."/>
            <person name="Davenport E.J."/>
            <person name="Bose A."/>
        </authorList>
    </citation>
    <scope>NUCLEOTIDE SEQUENCE [LARGE SCALE GENOMIC DNA]</scope>
    <source>
        <strain evidence="3 4">JA643</strain>
    </source>
</reference>
<dbReference type="InterPro" id="IPR021253">
    <property type="entry name" value="ZrgA-like"/>
</dbReference>
<dbReference type="RefSeq" id="WP_037238254.1">
    <property type="nucleotide sequence ID" value="NZ_JAEMUK010000007.1"/>
</dbReference>
<organism evidence="3 4">
    <name type="scientific">Rhodomicrobium udaipurense</name>
    <dbReference type="NCBI Taxonomy" id="1202716"/>
    <lineage>
        <taxon>Bacteria</taxon>
        <taxon>Pseudomonadati</taxon>
        <taxon>Pseudomonadota</taxon>
        <taxon>Alphaproteobacteria</taxon>
        <taxon>Hyphomicrobiales</taxon>
        <taxon>Hyphomicrobiaceae</taxon>
        <taxon>Rhodomicrobium</taxon>
    </lineage>
</organism>
<accession>A0A8I1KIE4</accession>
<sequence>MKILKTIPLAALLAACALTASQAEEHRQLGAHVHGHGKLNIAIEKNVVSIELEAPGADIAGFEHEANTKEDKAKLEKAKATLAKGLELFTPASAAGCKQTSAKVALEAGHEHEGEGKEEHDKHAAEAKDHDHDKGEDHHSEFHAEYAFECVAPEKITSLSFGYFKQFPNAEELDVTVITPKGQSSYEVTKDKPKLEL</sequence>
<feature type="signal peptide" evidence="2">
    <location>
        <begin position="1"/>
        <end position="23"/>
    </location>
</feature>
<keyword evidence="2" id="KW-0732">Signal</keyword>
<dbReference type="AlphaFoldDB" id="A0A8I1KIE4"/>
<dbReference type="Proteomes" id="UP000623250">
    <property type="component" value="Unassembled WGS sequence"/>
</dbReference>
<dbReference type="PROSITE" id="PS51257">
    <property type="entry name" value="PROKAR_LIPOPROTEIN"/>
    <property type="match status" value="1"/>
</dbReference>
<proteinExistence type="predicted"/>
<evidence type="ECO:0000256" key="2">
    <source>
        <dbReference type="SAM" id="SignalP"/>
    </source>
</evidence>
<feature type="region of interest" description="Disordered" evidence="1">
    <location>
        <begin position="106"/>
        <end position="140"/>
    </location>
</feature>
<dbReference type="Pfam" id="PF10986">
    <property type="entry name" value="ZrgA"/>
    <property type="match status" value="1"/>
</dbReference>
<comment type="caution">
    <text evidence="3">The sequence shown here is derived from an EMBL/GenBank/DDBJ whole genome shotgun (WGS) entry which is preliminary data.</text>
</comment>
<protein>
    <submittedName>
        <fullName evidence="3">DUF2796 domain-containing protein</fullName>
    </submittedName>
</protein>
<dbReference type="EMBL" id="JAEMUK010000007">
    <property type="protein sequence ID" value="MBJ7542547.1"/>
    <property type="molecule type" value="Genomic_DNA"/>
</dbReference>
<evidence type="ECO:0000313" key="4">
    <source>
        <dbReference type="Proteomes" id="UP000623250"/>
    </source>
</evidence>
<name>A0A8I1KIE4_9HYPH</name>